<name>A0A8A4TDB9_SULCO</name>
<dbReference type="PROSITE" id="PS51012">
    <property type="entry name" value="ABC_TM2"/>
    <property type="match status" value="1"/>
</dbReference>
<feature type="transmembrane region" description="Helical" evidence="5">
    <location>
        <begin position="59"/>
        <end position="84"/>
    </location>
</feature>
<gene>
    <name evidence="7" type="ORF">J3U87_18400</name>
</gene>
<comment type="subcellular location">
    <subcellularLocation>
        <location evidence="5">Cell membrane</location>
        <topology evidence="5">Multi-pass membrane protein</topology>
    </subcellularLocation>
    <subcellularLocation>
        <location evidence="1">Membrane</location>
        <topology evidence="1">Multi-pass membrane protein</topology>
    </subcellularLocation>
</comment>
<keyword evidence="2 5" id="KW-0812">Transmembrane</keyword>
<evidence type="ECO:0000256" key="1">
    <source>
        <dbReference type="ARBA" id="ARBA00004141"/>
    </source>
</evidence>
<dbReference type="Pfam" id="PF01061">
    <property type="entry name" value="ABC2_membrane"/>
    <property type="match status" value="1"/>
</dbReference>
<organism evidence="7 8">
    <name type="scientific">Sulfidibacter corallicola</name>
    <dbReference type="NCBI Taxonomy" id="2818388"/>
    <lineage>
        <taxon>Bacteria</taxon>
        <taxon>Pseudomonadati</taxon>
        <taxon>Acidobacteriota</taxon>
        <taxon>Holophagae</taxon>
        <taxon>Acanthopleuribacterales</taxon>
        <taxon>Acanthopleuribacteraceae</taxon>
        <taxon>Sulfidibacter</taxon>
    </lineage>
</organism>
<keyword evidence="3 5" id="KW-1133">Transmembrane helix</keyword>
<keyword evidence="8" id="KW-1185">Reference proteome</keyword>
<dbReference type="GO" id="GO:0043190">
    <property type="term" value="C:ATP-binding cassette (ABC) transporter complex"/>
    <property type="evidence" value="ECO:0007669"/>
    <property type="project" value="InterPro"/>
</dbReference>
<comment type="similarity">
    <text evidence="5">Belongs to the ABC-2 integral membrane protein family.</text>
</comment>
<dbReference type="InterPro" id="IPR047817">
    <property type="entry name" value="ABC2_TM_bact-type"/>
</dbReference>
<dbReference type="PRINTS" id="PR00164">
    <property type="entry name" value="ABC2TRNSPORT"/>
</dbReference>
<evidence type="ECO:0000313" key="8">
    <source>
        <dbReference type="Proteomes" id="UP000663929"/>
    </source>
</evidence>
<dbReference type="InterPro" id="IPR051328">
    <property type="entry name" value="T7SS_ABC-Transporter"/>
</dbReference>
<reference evidence="7" key="1">
    <citation type="submission" date="2021-03" db="EMBL/GenBank/DDBJ databases">
        <title>Acanthopleuribacteraceae sp. M133.</title>
        <authorList>
            <person name="Wang G."/>
        </authorList>
    </citation>
    <scope>NUCLEOTIDE SEQUENCE</scope>
    <source>
        <strain evidence="7">M133</strain>
    </source>
</reference>
<dbReference type="PIRSF" id="PIRSF006648">
    <property type="entry name" value="DrrB"/>
    <property type="match status" value="1"/>
</dbReference>
<feature type="transmembrane region" description="Helical" evidence="5">
    <location>
        <begin position="105"/>
        <end position="127"/>
    </location>
</feature>
<dbReference type="PANTHER" id="PTHR43077:SF10">
    <property type="entry name" value="TRANSPORT PERMEASE PROTEIN"/>
    <property type="match status" value="1"/>
</dbReference>
<feature type="transmembrane region" description="Helical" evidence="5">
    <location>
        <begin position="240"/>
        <end position="264"/>
    </location>
</feature>
<dbReference type="AlphaFoldDB" id="A0A8A4TDB9"/>
<dbReference type="RefSeq" id="WP_237377236.1">
    <property type="nucleotide sequence ID" value="NZ_CP071793.1"/>
</dbReference>
<dbReference type="KEGG" id="scor:J3U87_18400"/>
<keyword evidence="5" id="KW-1003">Cell membrane</keyword>
<evidence type="ECO:0000313" key="7">
    <source>
        <dbReference type="EMBL" id="QTD47567.1"/>
    </source>
</evidence>
<dbReference type="InterPro" id="IPR013525">
    <property type="entry name" value="ABC2_TM"/>
</dbReference>
<dbReference type="InterPro" id="IPR000412">
    <property type="entry name" value="ABC_2_transport"/>
</dbReference>
<feature type="transmembrane region" description="Helical" evidence="5">
    <location>
        <begin position="24"/>
        <end position="44"/>
    </location>
</feature>
<proteinExistence type="inferred from homology"/>
<keyword evidence="5" id="KW-0813">Transport</keyword>
<accession>A0A8A4TDB9</accession>
<evidence type="ECO:0000256" key="3">
    <source>
        <dbReference type="ARBA" id="ARBA00022989"/>
    </source>
</evidence>
<feature type="transmembrane region" description="Helical" evidence="5">
    <location>
        <begin position="173"/>
        <end position="194"/>
    </location>
</feature>
<keyword evidence="4 5" id="KW-0472">Membrane</keyword>
<dbReference type="EMBL" id="CP071793">
    <property type="protein sequence ID" value="QTD47567.1"/>
    <property type="molecule type" value="Genomic_DNA"/>
</dbReference>
<dbReference type="PANTHER" id="PTHR43077">
    <property type="entry name" value="TRANSPORT PERMEASE YVFS-RELATED"/>
    <property type="match status" value="1"/>
</dbReference>
<feature type="transmembrane region" description="Helical" evidence="5">
    <location>
        <begin position="139"/>
        <end position="166"/>
    </location>
</feature>
<evidence type="ECO:0000256" key="5">
    <source>
        <dbReference type="RuleBase" id="RU361157"/>
    </source>
</evidence>
<evidence type="ECO:0000256" key="4">
    <source>
        <dbReference type="ARBA" id="ARBA00023136"/>
    </source>
</evidence>
<evidence type="ECO:0000256" key="2">
    <source>
        <dbReference type="ARBA" id="ARBA00022692"/>
    </source>
</evidence>
<dbReference type="GO" id="GO:0140359">
    <property type="term" value="F:ABC-type transporter activity"/>
    <property type="evidence" value="ECO:0007669"/>
    <property type="project" value="InterPro"/>
</dbReference>
<feature type="domain" description="ABC transmembrane type-2" evidence="6">
    <location>
        <begin position="24"/>
        <end position="267"/>
    </location>
</feature>
<protein>
    <recommendedName>
        <fullName evidence="5">Transport permease protein</fullName>
    </recommendedName>
</protein>
<dbReference type="Proteomes" id="UP000663929">
    <property type="component" value="Chromosome"/>
</dbReference>
<sequence>MNAYLMEIKALSWRWFLHSKRRPIVLLAGLFQPFIWLVLFSAVFKNSPMRTLVGTDSYLAFITPGALVFTAFTGALNGGVPILFDRELGFLDRLLAAPLKSRFSIIWATGFHIFVMTLLQCVVIVLVTSVMGVKFNGGLAGIGVFILVLALITMLFTTLSLALSFALRYHFELLSIIMIISLPLMFMSTAFAPLEYMPGWLTWFVSLNPITMAVEPLRAVFFDGSWQGSKNLLATPVANLSMWGCLAVLVVMNLIMTALAKVVIGKKLA</sequence>
<evidence type="ECO:0000259" key="6">
    <source>
        <dbReference type="PROSITE" id="PS51012"/>
    </source>
</evidence>